<dbReference type="PROSITE" id="PS00069">
    <property type="entry name" value="G6P_DEHYDROGENASE"/>
    <property type="match status" value="1"/>
</dbReference>
<dbReference type="KEGG" id="pmet:G4Y79_17020"/>
<feature type="binding site" evidence="7">
    <location>
        <position position="329"/>
    </location>
    <ligand>
        <name>substrate</name>
    </ligand>
</feature>
<feature type="binding site" evidence="7">
    <location>
        <position position="233"/>
    </location>
    <ligand>
        <name>substrate</name>
    </ligand>
</feature>
<dbReference type="GO" id="GO:0050661">
    <property type="term" value="F:NADP binding"/>
    <property type="evidence" value="ECO:0007669"/>
    <property type="project" value="UniProtKB-UniRule"/>
</dbReference>
<comment type="catalytic activity">
    <reaction evidence="7">
        <text>D-glucose 6-phosphate + NADP(+) = 6-phospho-D-glucono-1,5-lactone + NADPH + H(+)</text>
        <dbReference type="Rhea" id="RHEA:15841"/>
        <dbReference type="ChEBI" id="CHEBI:15378"/>
        <dbReference type="ChEBI" id="CHEBI:57783"/>
        <dbReference type="ChEBI" id="CHEBI:57955"/>
        <dbReference type="ChEBI" id="CHEBI:58349"/>
        <dbReference type="ChEBI" id="CHEBI:61548"/>
        <dbReference type="EC" id="1.1.1.49"/>
    </reaction>
</comment>
<feature type="binding site" evidence="7">
    <location>
        <position position="44"/>
    </location>
    <ligand>
        <name>NADP(+)</name>
        <dbReference type="ChEBI" id="CHEBI:58349"/>
    </ligand>
</feature>
<evidence type="ECO:0000256" key="5">
    <source>
        <dbReference type="ARBA" id="ARBA00023002"/>
    </source>
</evidence>
<reference evidence="10 11" key="1">
    <citation type="submission" date="2020-02" db="EMBL/GenBank/DDBJ databases">
        <authorList>
            <person name="Zheng R.K."/>
            <person name="Sun C.M."/>
        </authorList>
    </citation>
    <scope>NUCLEOTIDE SEQUENCE [LARGE SCALE GENOMIC DNA]</scope>
    <source>
        <strain evidence="11">rifampicinis</strain>
    </source>
</reference>
<dbReference type="UniPathway" id="UPA00115">
    <property type="reaction ID" value="UER00408"/>
</dbReference>
<feature type="active site" description="Proton acceptor" evidence="7">
    <location>
        <position position="238"/>
    </location>
</feature>
<evidence type="ECO:0000313" key="11">
    <source>
        <dbReference type="Proteomes" id="UP000594468"/>
    </source>
</evidence>
<dbReference type="AlphaFoldDB" id="A0A7S8IDI1"/>
<evidence type="ECO:0000256" key="3">
    <source>
        <dbReference type="ARBA" id="ARBA00022526"/>
    </source>
</evidence>
<dbReference type="GO" id="GO:0009051">
    <property type="term" value="P:pentose-phosphate shunt, oxidative branch"/>
    <property type="evidence" value="ECO:0007669"/>
    <property type="project" value="TreeGrafter"/>
</dbReference>
<dbReference type="SUPFAM" id="SSF51735">
    <property type="entry name" value="NAD(P)-binding Rossmann-fold domains"/>
    <property type="match status" value="1"/>
</dbReference>
<dbReference type="GO" id="GO:0005829">
    <property type="term" value="C:cytosol"/>
    <property type="evidence" value="ECO:0007669"/>
    <property type="project" value="TreeGrafter"/>
</dbReference>
<accession>A0A7S8IDI1</accession>
<dbReference type="NCBIfam" id="TIGR00871">
    <property type="entry name" value="zwf"/>
    <property type="match status" value="1"/>
</dbReference>
<comment type="caution">
    <text evidence="7">Lacks conserved residue(s) required for the propagation of feature annotation.</text>
</comment>
<feature type="domain" description="Glucose-6-phosphate dehydrogenase NAD-binding" evidence="8">
    <location>
        <begin position="7"/>
        <end position="185"/>
    </location>
</feature>
<feature type="binding site" evidence="7">
    <location>
        <position position="176"/>
    </location>
    <ligand>
        <name>substrate</name>
    </ligand>
</feature>
<dbReference type="PANTHER" id="PTHR23429">
    <property type="entry name" value="GLUCOSE-6-PHOSPHATE 1-DEHYDROGENASE G6PD"/>
    <property type="match status" value="1"/>
</dbReference>
<name>A0A7S8IDI1_9CHLR</name>
<dbReference type="PIRSF" id="PIRSF000110">
    <property type="entry name" value="G6PD"/>
    <property type="match status" value="1"/>
</dbReference>
<dbReference type="PRINTS" id="PR00079">
    <property type="entry name" value="G6PDHDRGNASE"/>
</dbReference>
<dbReference type="Gene3D" id="3.40.50.720">
    <property type="entry name" value="NAD(P)-binding Rossmann-like Domain"/>
    <property type="match status" value="1"/>
</dbReference>
<dbReference type="PANTHER" id="PTHR23429:SF0">
    <property type="entry name" value="GLUCOSE-6-PHOSPHATE 1-DEHYDROGENASE"/>
    <property type="match status" value="1"/>
</dbReference>
<sequence length="478" mass="54444">MTITSIIIFGASGDLTRRKLIPALFHQYQRKKLPEQIRIVGVSRTKYSHDDFRDELKEHAKEFVKKLDEDNWAEFAKNIYYCPSDAAKIEEYDELQANLEEIEGGEANRLYYLSVAPFLYAPIIQNLGEAGMNKENGGWRRIIIEKPFGTDLESAKELNKVVHNTFQEDQVYRIDHYLGKETAQNILFFRFANTIFEPVWSRNYIDNVQITVAETVDVGTRADYYDKAGVLRDMFQNHILQLLMLVAMEPPASFNATALRNEKVKVLQSIRPVANGEAIFAQYADYRKAKGVAEKSVTPTYAAVKLQIDNWRWKGVPFYLRSGKALKNKVTKIVVEFKSPPHMLFKNAVGKPGGRNILSLCIQPDEGIHLQFEAKVPGEQAFRTAELQFHYSDAFSEPTGDAYERLILDAIEGDAALFTRSDEIEAAWALFDPIIARSEHNHGTAPFTYQRGSMGPLQADEFIAEDGRVWRKSGCVHE</sequence>
<keyword evidence="4 7" id="KW-0521">NADP</keyword>
<dbReference type="EC" id="1.1.1.49" evidence="7"/>
<evidence type="ECO:0000313" key="10">
    <source>
        <dbReference type="EMBL" id="QPC81389.1"/>
    </source>
</evidence>
<feature type="binding site" evidence="7">
    <location>
        <begin position="10"/>
        <end position="17"/>
    </location>
    <ligand>
        <name>NADP(+)</name>
        <dbReference type="ChEBI" id="CHEBI:58349"/>
    </ligand>
</feature>
<dbReference type="InterPro" id="IPR036291">
    <property type="entry name" value="NAD(P)-bd_dom_sf"/>
</dbReference>
<comment type="similarity">
    <text evidence="2 7">Belongs to the glucose-6-phosphate dehydrogenase family.</text>
</comment>
<protein>
    <recommendedName>
        <fullName evidence="7">Glucose-6-phosphate 1-dehydrogenase</fullName>
        <shortName evidence="7">G6PD</shortName>
        <ecNumber evidence="7">1.1.1.49</ecNumber>
    </recommendedName>
</protein>
<evidence type="ECO:0000256" key="2">
    <source>
        <dbReference type="ARBA" id="ARBA00009975"/>
    </source>
</evidence>
<dbReference type="Gene3D" id="3.30.360.10">
    <property type="entry name" value="Dihydrodipicolinate Reductase, domain 2"/>
    <property type="match status" value="1"/>
</dbReference>
<comment type="function">
    <text evidence="7">Catalyzes the oxidation of glucose 6-phosphate to 6-phosphogluconolactone.</text>
</comment>
<dbReference type="SUPFAM" id="SSF55347">
    <property type="entry name" value="Glyceraldehyde-3-phosphate dehydrogenase-like, C-terminal domain"/>
    <property type="match status" value="1"/>
</dbReference>
<feature type="binding site" evidence="7">
    <location>
        <position position="146"/>
    </location>
    <ligand>
        <name>NADP(+)</name>
        <dbReference type="ChEBI" id="CHEBI:58349"/>
    </ligand>
</feature>
<dbReference type="InterPro" id="IPR022675">
    <property type="entry name" value="G6P_DH_C"/>
</dbReference>
<dbReference type="RefSeq" id="WP_195169462.1">
    <property type="nucleotide sequence ID" value="NZ_CP062983.1"/>
</dbReference>
<evidence type="ECO:0000256" key="4">
    <source>
        <dbReference type="ARBA" id="ARBA00022857"/>
    </source>
</evidence>
<evidence type="ECO:0000256" key="1">
    <source>
        <dbReference type="ARBA" id="ARBA00004937"/>
    </source>
</evidence>
<feature type="binding site" evidence="7">
    <location>
        <position position="214"/>
    </location>
    <ligand>
        <name>substrate</name>
    </ligand>
</feature>
<dbReference type="HAMAP" id="MF_00966">
    <property type="entry name" value="G6PD"/>
    <property type="match status" value="1"/>
</dbReference>
<dbReference type="GO" id="GO:0006006">
    <property type="term" value="P:glucose metabolic process"/>
    <property type="evidence" value="ECO:0007669"/>
    <property type="project" value="UniProtKB-KW"/>
</dbReference>
<evidence type="ECO:0000256" key="6">
    <source>
        <dbReference type="ARBA" id="ARBA00023277"/>
    </source>
</evidence>
<keyword evidence="6 7" id="KW-0119">Carbohydrate metabolism</keyword>
<dbReference type="Proteomes" id="UP000594468">
    <property type="component" value="Chromosome"/>
</dbReference>
<dbReference type="Pfam" id="PF00479">
    <property type="entry name" value="G6PD_N"/>
    <property type="match status" value="1"/>
</dbReference>
<dbReference type="InterPro" id="IPR022674">
    <property type="entry name" value="G6P_DH_NAD-bd"/>
</dbReference>
<feature type="domain" description="Glucose-6-phosphate dehydrogenase C-terminal" evidence="9">
    <location>
        <begin position="188"/>
        <end position="471"/>
    </location>
</feature>
<dbReference type="InterPro" id="IPR019796">
    <property type="entry name" value="G6P_DH_AS"/>
</dbReference>
<dbReference type="Pfam" id="PF02781">
    <property type="entry name" value="G6PD_C"/>
    <property type="match status" value="1"/>
</dbReference>
<evidence type="ECO:0000259" key="8">
    <source>
        <dbReference type="Pfam" id="PF00479"/>
    </source>
</evidence>
<dbReference type="InterPro" id="IPR001282">
    <property type="entry name" value="G6P_DH"/>
</dbReference>
<dbReference type="EMBL" id="CP062983">
    <property type="protein sequence ID" value="QPC81389.1"/>
    <property type="molecule type" value="Genomic_DNA"/>
</dbReference>
<evidence type="ECO:0000256" key="7">
    <source>
        <dbReference type="HAMAP-Rule" id="MF_00966"/>
    </source>
</evidence>
<feature type="binding site" evidence="7">
    <location>
        <position position="324"/>
    </location>
    <ligand>
        <name>substrate</name>
    </ligand>
</feature>
<gene>
    <name evidence="7 10" type="primary">zwf</name>
    <name evidence="10" type="ORF">G4Y79_17020</name>
</gene>
<keyword evidence="11" id="KW-1185">Reference proteome</keyword>
<proteinExistence type="inferred from homology"/>
<keyword evidence="5 7" id="KW-0560">Oxidoreductase</keyword>
<keyword evidence="3 7" id="KW-0313">Glucose metabolism</keyword>
<dbReference type="GO" id="GO:0004345">
    <property type="term" value="F:glucose-6-phosphate dehydrogenase activity"/>
    <property type="evidence" value="ECO:0007669"/>
    <property type="project" value="UniProtKB-UniRule"/>
</dbReference>
<evidence type="ECO:0000259" key="9">
    <source>
        <dbReference type="Pfam" id="PF02781"/>
    </source>
</evidence>
<feature type="binding site" evidence="7">
    <location>
        <position position="180"/>
    </location>
    <ligand>
        <name>substrate</name>
    </ligand>
</feature>
<comment type="pathway">
    <text evidence="1 7">Carbohydrate degradation; pentose phosphate pathway; D-ribulose 5-phosphate from D-glucose 6-phosphate (oxidative stage): step 1/3.</text>
</comment>
<organism evidence="10 11">
    <name type="scientific">Phototrophicus methaneseepsis</name>
    <dbReference type="NCBI Taxonomy" id="2710758"/>
    <lineage>
        <taxon>Bacteria</taxon>
        <taxon>Bacillati</taxon>
        <taxon>Chloroflexota</taxon>
        <taxon>Candidatus Thermofontia</taxon>
        <taxon>Phototrophicales</taxon>
        <taxon>Phototrophicaceae</taxon>
        <taxon>Phototrophicus</taxon>
    </lineage>
</organism>